<dbReference type="RefSeq" id="WP_140622515.1">
    <property type="nucleotide sequence ID" value="NZ_VFRQ01000008.1"/>
</dbReference>
<protein>
    <submittedName>
        <fullName evidence="1">Uncharacterized protein</fullName>
    </submittedName>
</protein>
<evidence type="ECO:0000313" key="1">
    <source>
        <dbReference type="EMBL" id="TPE43102.1"/>
    </source>
</evidence>
<sequence length="85" mass="9418">MKPENHVHAAREMLLTYKLGDVKESLPGTVGKSIGQDKYLRLFSQRGPFTAPSVCLSRAKASAFTKKSTCAFYLIVQINVCLRLS</sequence>
<organism evidence="1 2">
    <name type="scientific">Pontibacter mangrovi</name>
    <dbReference type="NCBI Taxonomy" id="2589816"/>
    <lineage>
        <taxon>Bacteria</taxon>
        <taxon>Pseudomonadati</taxon>
        <taxon>Bacteroidota</taxon>
        <taxon>Cytophagia</taxon>
        <taxon>Cytophagales</taxon>
        <taxon>Hymenobacteraceae</taxon>
        <taxon>Pontibacter</taxon>
    </lineage>
</organism>
<proteinExistence type="predicted"/>
<keyword evidence="2" id="KW-1185">Reference proteome</keyword>
<dbReference type="EMBL" id="VFRQ01000008">
    <property type="protein sequence ID" value="TPE43102.1"/>
    <property type="molecule type" value="Genomic_DNA"/>
</dbReference>
<reference evidence="1 2" key="1">
    <citation type="submission" date="2019-06" db="EMBL/GenBank/DDBJ databases">
        <title>A novel bacterium of genus Pontibacter, isolated from marine sediment.</title>
        <authorList>
            <person name="Huang H."/>
            <person name="Mo K."/>
            <person name="Hu Y."/>
        </authorList>
    </citation>
    <scope>NUCLEOTIDE SEQUENCE [LARGE SCALE GENOMIC DNA]</scope>
    <source>
        <strain evidence="1 2">HB172049</strain>
    </source>
</reference>
<comment type="caution">
    <text evidence="1">The sequence shown here is derived from an EMBL/GenBank/DDBJ whole genome shotgun (WGS) entry which is preliminary data.</text>
</comment>
<gene>
    <name evidence="1" type="ORF">FJM65_15805</name>
</gene>
<evidence type="ECO:0000313" key="2">
    <source>
        <dbReference type="Proteomes" id="UP000316727"/>
    </source>
</evidence>
<name>A0A501W2X0_9BACT</name>
<dbReference type="AlphaFoldDB" id="A0A501W2X0"/>
<accession>A0A501W2X0</accession>
<dbReference type="Proteomes" id="UP000316727">
    <property type="component" value="Unassembled WGS sequence"/>
</dbReference>